<keyword evidence="16" id="KW-1133">Transmembrane helix</keyword>
<dbReference type="SFLD" id="SFLDG01071">
    <property type="entry name" value="tRNA_wybutosine-synthesizing"/>
    <property type="match status" value="1"/>
</dbReference>
<comment type="function">
    <text evidence="13">Probable component of the wybutosine biosynthesis pathway. Wybutosine is a hyper modified guanosine with a tricyclic base found at the 3'-position adjacent to the anticodon of eukaryotic phenylalanine tRNA. Catalyzes the condensation of N-methylguanine with 2 carbon atoms from pyruvate to form the tricyclic 4-demethylwyosine, an intermediate in wybutosine biosynthesis.</text>
</comment>
<dbReference type="InterPro" id="IPR034556">
    <property type="entry name" value="tRNA_wybutosine-synthase"/>
</dbReference>
<evidence type="ECO:0000256" key="15">
    <source>
        <dbReference type="SAM" id="MobiDB-lite"/>
    </source>
</evidence>
<dbReference type="GO" id="GO:0046872">
    <property type="term" value="F:metal ion binding"/>
    <property type="evidence" value="ECO:0007669"/>
    <property type="project" value="UniProtKB-KW"/>
</dbReference>
<dbReference type="Pfam" id="PF08608">
    <property type="entry name" value="Wyosine_form"/>
    <property type="match status" value="1"/>
</dbReference>
<comment type="pathway">
    <text evidence="2">tRNA modification; wybutosine-tRNA(Phe) biosynthesis.</text>
</comment>
<comment type="catalytic activity">
    <reaction evidence="14">
        <text>N(1)-methylguanosine(37) in tRNA(Phe) + pyruvate + S-adenosyl-L-methionine = 4-demethylwyosine(37) in tRNA(Phe) + 5'-deoxyadenosine + L-methionine + CO2 + H2O</text>
        <dbReference type="Rhea" id="RHEA:36347"/>
        <dbReference type="Rhea" id="RHEA-COMP:10164"/>
        <dbReference type="Rhea" id="RHEA-COMP:10165"/>
        <dbReference type="ChEBI" id="CHEBI:15361"/>
        <dbReference type="ChEBI" id="CHEBI:15377"/>
        <dbReference type="ChEBI" id="CHEBI:16526"/>
        <dbReference type="ChEBI" id="CHEBI:17319"/>
        <dbReference type="ChEBI" id="CHEBI:57844"/>
        <dbReference type="ChEBI" id="CHEBI:59789"/>
        <dbReference type="ChEBI" id="CHEBI:64315"/>
        <dbReference type="ChEBI" id="CHEBI:73542"/>
        <dbReference type="EC" id="4.1.3.44"/>
    </reaction>
</comment>
<dbReference type="GO" id="GO:0010181">
    <property type="term" value="F:FMN binding"/>
    <property type="evidence" value="ECO:0007669"/>
    <property type="project" value="InterPro"/>
</dbReference>
<evidence type="ECO:0000256" key="1">
    <source>
        <dbReference type="ARBA" id="ARBA00001966"/>
    </source>
</evidence>
<dbReference type="PANTHER" id="PTHR13930">
    <property type="entry name" value="S-ADENOSYL-L-METHIONINE-DEPENDENT TRNA 4-DEMETHYLWYOSINE SYNTHASE"/>
    <property type="match status" value="1"/>
</dbReference>
<dbReference type="OrthoDB" id="271553at2759"/>
<keyword evidence="11" id="KW-0411">Iron-sulfur</keyword>
<evidence type="ECO:0000256" key="2">
    <source>
        <dbReference type="ARBA" id="ARBA00004797"/>
    </source>
</evidence>
<dbReference type="UniPathway" id="UPA00375"/>
<keyword evidence="10" id="KW-0408">Iron</keyword>
<evidence type="ECO:0000256" key="8">
    <source>
        <dbReference type="ARBA" id="ARBA00022723"/>
    </source>
</evidence>
<dbReference type="PANTHER" id="PTHR13930:SF0">
    <property type="entry name" value="S-ADENOSYL-L-METHIONINE-DEPENDENT TRNA 4-DEMETHYLWYOSINE SYNTHASE TYW1-RELATED"/>
    <property type="match status" value="1"/>
</dbReference>
<name>A0A556UZY5_BAGYA</name>
<dbReference type="InterPro" id="IPR029039">
    <property type="entry name" value="Flavoprotein-like_sf"/>
</dbReference>
<evidence type="ECO:0000256" key="9">
    <source>
        <dbReference type="ARBA" id="ARBA00022741"/>
    </source>
</evidence>
<keyword evidence="7" id="KW-0819">tRNA processing</keyword>
<evidence type="ECO:0000259" key="18">
    <source>
        <dbReference type="PROSITE" id="PS51918"/>
    </source>
</evidence>
<evidence type="ECO:0000256" key="4">
    <source>
        <dbReference type="ARBA" id="ARBA00012821"/>
    </source>
</evidence>
<keyword evidence="16" id="KW-0472">Membrane</keyword>
<dbReference type="InterPro" id="IPR007197">
    <property type="entry name" value="rSAM"/>
</dbReference>
<feature type="compositionally biased region" description="Basic and acidic residues" evidence="15">
    <location>
        <begin position="254"/>
        <end position="276"/>
    </location>
</feature>
<dbReference type="InterPro" id="IPR013917">
    <property type="entry name" value="tRNA_wybutosine-synth"/>
</dbReference>
<feature type="domain" description="Radical SAM core" evidence="18">
    <location>
        <begin position="324"/>
        <end position="567"/>
    </location>
</feature>
<reference evidence="19 20" key="1">
    <citation type="journal article" date="2019" name="Genome Biol. Evol.">
        <title>Whole-Genome Sequencing of the Giant Devil Catfish, Bagarius yarrelli.</title>
        <authorList>
            <person name="Jiang W."/>
            <person name="Lv Y."/>
            <person name="Cheng L."/>
            <person name="Yang K."/>
            <person name="Chao B."/>
            <person name="Wang X."/>
            <person name="Li Y."/>
            <person name="Pan X."/>
            <person name="You X."/>
            <person name="Zhang Y."/>
            <person name="Yang J."/>
            <person name="Li J."/>
            <person name="Zhang X."/>
            <person name="Liu S."/>
            <person name="Sun C."/>
            <person name="Yang J."/>
            <person name="Shi Q."/>
        </authorList>
    </citation>
    <scope>NUCLEOTIDE SEQUENCE [LARGE SCALE GENOMIC DNA]</scope>
    <source>
        <strain evidence="19">JWS20170419001</strain>
        <tissue evidence="19">Muscle</tissue>
    </source>
</reference>
<dbReference type="SFLD" id="SFLDF00284">
    <property type="entry name" value="tRNA_wybutosine-synthesizing"/>
    <property type="match status" value="1"/>
</dbReference>
<dbReference type="SFLD" id="SFLDS00029">
    <property type="entry name" value="Radical_SAM"/>
    <property type="match status" value="1"/>
</dbReference>
<evidence type="ECO:0000256" key="5">
    <source>
        <dbReference type="ARBA" id="ARBA00022485"/>
    </source>
</evidence>
<feature type="transmembrane region" description="Helical" evidence="16">
    <location>
        <begin position="24"/>
        <end position="42"/>
    </location>
</feature>
<evidence type="ECO:0000256" key="10">
    <source>
        <dbReference type="ARBA" id="ARBA00023004"/>
    </source>
</evidence>
<dbReference type="Pfam" id="PF04055">
    <property type="entry name" value="Radical_SAM"/>
    <property type="match status" value="1"/>
</dbReference>
<dbReference type="InterPro" id="IPR058240">
    <property type="entry name" value="rSAM_sf"/>
</dbReference>
<evidence type="ECO:0000256" key="11">
    <source>
        <dbReference type="ARBA" id="ARBA00023014"/>
    </source>
</evidence>
<gene>
    <name evidence="19" type="ORF">Baya_11344</name>
</gene>
<keyword evidence="20" id="KW-1185">Reference proteome</keyword>
<organism evidence="19 20">
    <name type="scientific">Bagarius yarrelli</name>
    <name type="common">Goonch</name>
    <name type="synonym">Bagrus yarrelli</name>
    <dbReference type="NCBI Taxonomy" id="175774"/>
    <lineage>
        <taxon>Eukaryota</taxon>
        <taxon>Metazoa</taxon>
        <taxon>Chordata</taxon>
        <taxon>Craniata</taxon>
        <taxon>Vertebrata</taxon>
        <taxon>Euteleostomi</taxon>
        <taxon>Actinopterygii</taxon>
        <taxon>Neopterygii</taxon>
        <taxon>Teleostei</taxon>
        <taxon>Ostariophysi</taxon>
        <taxon>Siluriformes</taxon>
        <taxon>Sisoridae</taxon>
        <taxon>Sisorinae</taxon>
        <taxon>Bagarius</taxon>
    </lineage>
</organism>
<evidence type="ECO:0000313" key="19">
    <source>
        <dbReference type="EMBL" id="TSQ46634.1"/>
    </source>
</evidence>
<dbReference type="Gene3D" id="3.20.20.70">
    <property type="entry name" value="Aldolase class I"/>
    <property type="match status" value="1"/>
</dbReference>
<dbReference type="InterPro" id="IPR008254">
    <property type="entry name" value="Flavodoxin/NO_synth"/>
</dbReference>
<dbReference type="EMBL" id="VCAZ01000085">
    <property type="protein sequence ID" value="TSQ46634.1"/>
    <property type="molecule type" value="Genomic_DNA"/>
</dbReference>
<evidence type="ECO:0000259" key="17">
    <source>
        <dbReference type="PROSITE" id="PS50902"/>
    </source>
</evidence>
<evidence type="ECO:0000256" key="3">
    <source>
        <dbReference type="ARBA" id="ARBA00010115"/>
    </source>
</evidence>
<keyword evidence="9" id="KW-0547">Nucleotide-binding</keyword>
<evidence type="ECO:0000313" key="20">
    <source>
        <dbReference type="Proteomes" id="UP000319801"/>
    </source>
</evidence>
<accession>A0A556UZY5</accession>
<feature type="region of interest" description="Disordered" evidence="15">
    <location>
        <begin position="252"/>
        <end position="276"/>
    </location>
</feature>
<feature type="domain" description="Flavodoxin-like" evidence="17">
    <location>
        <begin position="75"/>
        <end position="236"/>
    </location>
</feature>
<evidence type="ECO:0000256" key="14">
    <source>
        <dbReference type="ARBA" id="ARBA00049466"/>
    </source>
</evidence>
<evidence type="ECO:0000256" key="12">
    <source>
        <dbReference type="ARBA" id="ARBA00023239"/>
    </source>
</evidence>
<evidence type="ECO:0000256" key="13">
    <source>
        <dbReference type="ARBA" id="ARBA00025368"/>
    </source>
</evidence>
<dbReference type="Gene3D" id="3.40.50.360">
    <property type="match status" value="1"/>
</dbReference>
<dbReference type="InterPro" id="IPR013785">
    <property type="entry name" value="Aldolase_TIM"/>
</dbReference>
<dbReference type="Pfam" id="PF00258">
    <property type="entry name" value="Flavodoxin_1"/>
    <property type="match status" value="1"/>
</dbReference>
<keyword evidence="5" id="KW-0004">4Fe-4S</keyword>
<dbReference type="AlphaFoldDB" id="A0A556UZY5"/>
<sequence>MAGFLENPWLYTEAFLLAVWQNRLYVYTAAALFIGLWFTVTMRKKKPINAGKVSKSEKQNEEPLEKEKIVNVAGIRIFYGSQTGTAKGFARELAEEVQAIGFQSDVIDLQDYDPEDKLSEECTSKMICVFLMATYTDGKPTENAEWFCKWLEEASTDFRYGKTYLKGMRYAVFGLGNSVYVGHYNTVGKNVDKWLWMLSAVRIMSRREGDCDVELFESSSDAESEGEAENAHGSVIDLEDLGNVMNHMKKAKKHTADSSEHGKLNGLKKTEAEEERREMITPALSEALTKQGYKLIGSHSGVKLCRWTKSMLRGRGGCYKHTFYGIESHRCMETTPSLACANKCVFCWRHHTNPVGTEWRWKMDPAEKILQEALENHRNMIRQFRGVPGVRPERFEEGLAVKHCALSLVGEPIMYPEINSFLRLLHRCHISSFLVTNAQFPAEIRSLVPVTQLYVSVDASTKDSLKRIDRPLFKDFWQRFVDSLKALGEKQQRTVYRLTLVKAWNVDELKAYAELVALGQPDFIEVKGVTYCGESSASNLTMANVPWHEEVVHFEPFICGCSSSSPTDLPKKLPECPMTSSPFKVDDEWWTWIDYERFHELIQQYDESNGAKTFTALDYMAKTPSWAVFGARERGFDPSDTRFLRKNKTKDISGC</sequence>
<keyword evidence="16" id="KW-0812">Transmembrane</keyword>
<keyword evidence="8" id="KW-0479">Metal-binding</keyword>
<dbReference type="CDD" id="cd01335">
    <property type="entry name" value="Radical_SAM"/>
    <property type="match status" value="1"/>
</dbReference>
<dbReference type="PROSITE" id="PS50902">
    <property type="entry name" value="FLAVODOXIN_LIKE"/>
    <property type="match status" value="1"/>
</dbReference>
<dbReference type="SUPFAM" id="SSF102114">
    <property type="entry name" value="Radical SAM enzymes"/>
    <property type="match status" value="1"/>
</dbReference>
<protein>
    <recommendedName>
        <fullName evidence="4">tRNA 4-demethylwyosine synthase (AdoMet-dependent)</fullName>
        <ecNumber evidence="4">4.1.3.44</ecNumber>
    </recommendedName>
</protein>
<dbReference type="GO" id="GO:0051539">
    <property type="term" value="F:4 iron, 4 sulfur cluster binding"/>
    <property type="evidence" value="ECO:0007669"/>
    <property type="project" value="UniProtKB-KW"/>
</dbReference>
<dbReference type="SUPFAM" id="SSF52218">
    <property type="entry name" value="Flavoproteins"/>
    <property type="match status" value="1"/>
</dbReference>
<evidence type="ECO:0000256" key="6">
    <source>
        <dbReference type="ARBA" id="ARBA00022691"/>
    </source>
</evidence>
<dbReference type="PROSITE" id="PS51918">
    <property type="entry name" value="RADICAL_SAM"/>
    <property type="match status" value="1"/>
</dbReference>
<evidence type="ECO:0000256" key="16">
    <source>
        <dbReference type="SAM" id="Phobius"/>
    </source>
</evidence>
<comment type="cofactor">
    <cofactor evidence="1">
        <name>[4Fe-4S] cluster</name>
        <dbReference type="ChEBI" id="CHEBI:49883"/>
    </cofactor>
</comment>
<evidence type="ECO:0000256" key="7">
    <source>
        <dbReference type="ARBA" id="ARBA00022694"/>
    </source>
</evidence>
<dbReference type="Proteomes" id="UP000319801">
    <property type="component" value="Unassembled WGS sequence"/>
</dbReference>
<keyword evidence="12" id="KW-0456">Lyase</keyword>
<keyword evidence="6" id="KW-0949">S-adenosyl-L-methionine</keyword>
<proteinExistence type="inferred from homology"/>
<comment type="similarity">
    <text evidence="3">Belongs to the TYW1 family.</text>
</comment>
<dbReference type="EC" id="4.1.3.44" evidence="4"/>
<dbReference type="InterPro" id="IPR001094">
    <property type="entry name" value="Flavdoxin-like"/>
</dbReference>
<dbReference type="PRINTS" id="PR00369">
    <property type="entry name" value="FLAVODOXIN"/>
</dbReference>
<dbReference type="GO" id="GO:0102521">
    <property type="term" value="F:tRNA-4-demethylwyosine synthase activity"/>
    <property type="evidence" value="ECO:0007669"/>
    <property type="project" value="UniProtKB-EC"/>
</dbReference>
<comment type="caution">
    <text evidence="19">The sequence shown here is derived from an EMBL/GenBank/DDBJ whole genome shotgun (WGS) entry which is preliminary data.</text>
</comment>
<dbReference type="GO" id="GO:0031591">
    <property type="term" value="P:wybutosine biosynthetic process"/>
    <property type="evidence" value="ECO:0007669"/>
    <property type="project" value="TreeGrafter"/>
</dbReference>